<dbReference type="RefSeq" id="WP_111440345.1">
    <property type="nucleotide sequence ID" value="NZ_QKZI01000007.1"/>
</dbReference>
<name>A0A2W7PA46_9BACI</name>
<evidence type="ECO:0000313" key="5">
    <source>
        <dbReference type="EMBL" id="PZX03161.1"/>
    </source>
</evidence>
<dbReference type="PROSITE" id="PS50113">
    <property type="entry name" value="PAC"/>
    <property type="match status" value="1"/>
</dbReference>
<dbReference type="PANTHER" id="PTHR44757">
    <property type="entry name" value="DIGUANYLATE CYCLASE DGCP"/>
    <property type="match status" value="1"/>
</dbReference>
<dbReference type="PROSITE" id="PS50887">
    <property type="entry name" value="GGDEF"/>
    <property type="match status" value="1"/>
</dbReference>
<evidence type="ECO:0000313" key="6">
    <source>
        <dbReference type="Proteomes" id="UP000248646"/>
    </source>
</evidence>
<organism evidence="5 6">
    <name type="scientific">Psychrobacillus insolitus</name>
    <dbReference type="NCBI Taxonomy" id="1461"/>
    <lineage>
        <taxon>Bacteria</taxon>
        <taxon>Bacillati</taxon>
        <taxon>Bacillota</taxon>
        <taxon>Bacilli</taxon>
        <taxon>Bacillales</taxon>
        <taxon>Bacillaceae</taxon>
        <taxon>Psychrobacillus</taxon>
    </lineage>
</organism>
<keyword evidence="6" id="KW-1185">Reference proteome</keyword>
<dbReference type="SMART" id="SM00267">
    <property type="entry name" value="GGDEF"/>
    <property type="match status" value="1"/>
</dbReference>
<dbReference type="NCBIfam" id="TIGR00229">
    <property type="entry name" value="sensory_box"/>
    <property type="match status" value="1"/>
</dbReference>
<dbReference type="OrthoDB" id="9759607at2"/>
<dbReference type="SMART" id="SM00086">
    <property type="entry name" value="PAC"/>
    <property type="match status" value="1"/>
</dbReference>
<feature type="domain" description="GGDEF" evidence="4">
    <location>
        <begin position="157"/>
        <end position="289"/>
    </location>
</feature>
<protein>
    <submittedName>
        <fullName evidence="5">PAS domain S-box-containing protein/diguanylate cyclase (GGDEF)-like protein</fullName>
    </submittedName>
</protein>
<dbReference type="PROSITE" id="PS50883">
    <property type="entry name" value="EAL"/>
    <property type="match status" value="1"/>
</dbReference>
<feature type="domain" description="PAC" evidence="2">
    <location>
        <begin position="77"/>
        <end position="129"/>
    </location>
</feature>
<dbReference type="SUPFAM" id="SSF55073">
    <property type="entry name" value="Nucleotide cyclase"/>
    <property type="match status" value="1"/>
</dbReference>
<dbReference type="InterPro" id="IPR001610">
    <property type="entry name" value="PAC"/>
</dbReference>
<sequence length="548" mass="62672">MIQKELTDIHTGLNSTTIIATTDVSGKIIFVNENFCNISQYSSDELLGKTHKIVNSCYHDKSFFQDMWKTISSGKTWHGEIQNRAKDGSFYWVDTSIVPSLDVFGKPYQYVAIRHDITQRKLLEVQLQKQIVEDSLTGLPNAIFFEQEVKKRLTNKECFFILVINLDDFKNINESLGLLHANQILNEIGKRLSDALDGRNCILSRVFNDEFSIISNASEEEVRKLIQTLMHLFKNPISYIEIDYYITFSIGVSKISILSDSFEDILQSAFHAVNVSKANGKNTFTFFDNSMNIDTNRILAIKNAMHEAIQEKRFQMYYQPQYNANMELTSFESLVRWNDPILGSISPGEFIPLAERTGLIIPLGYLLFELILQDLPKLQEAVGKQVKVAFNLSLKQFFDSNLVSKLKKLCNDYNRNPDFIKIEITEGISTTRTEYVISVIEQLRNLRMEVELDDFGTGFSSLKHLKDFPINCIKIDQSFVMNSLTCRKSKAIINGTIHLAHELGFTVFAEGIEVQEQLDYLKGKGCDGFQGYLLGKPQPLSYYQKENI</sequence>
<dbReference type="Pfam" id="PF00563">
    <property type="entry name" value="EAL"/>
    <property type="match status" value="1"/>
</dbReference>
<dbReference type="InterPro" id="IPR000700">
    <property type="entry name" value="PAS-assoc_C"/>
</dbReference>
<dbReference type="Pfam" id="PF00990">
    <property type="entry name" value="GGDEF"/>
    <property type="match status" value="1"/>
</dbReference>
<dbReference type="InterPro" id="IPR000160">
    <property type="entry name" value="GGDEF_dom"/>
</dbReference>
<comment type="caution">
    <text evidence="5">The sequence shown here is derived from an EMBL/GenBank/DDBJ whole genome shotgun (WGS) entry which is preliminary data.</text>
</comment>
<dbReference type="SMART" id="SM00052">
    <property type="entry name" value="EAL"/>
    <property type="match status" value="1"/>
</dbReference>
<dbReference type="InterPro" id="IPR035965">
    <property type="entry name" value="PAS-like_dom_sf"/>
</dbReference>
<dbReference type="InterPro" id="IPR029787">
    <property type="entry name" value="Nucleotide_cyclase"/>
</dbReference>
<dbReference type="InterPro" id="IPR035919">
    <property type="entry name" value="EAL_sf"/>
</dbReference>
<dbReference type="CDD" id="cd01949">
    <property type="entry name" value="GGDEF"/>
    <property type="match status" value="1"/>
</dbReference>
<gene>
    <name evidence="5" type="ORF">C7437_107122</name>
</gene>
<dbReference type="Pfam" id="PF13426">
    <property type="entry name" value="PAS_9"/>
    <property type="match status" value="1"/>
</dbReference>
<dbReference type="SUPFAM" id="SSF55785">
    <property type="entry name" value="PYP-like sensor domain (PAS domain)"/>
    <property type="match status" value="1"/>
</dbReference>
<dbReference type="InterPro" id="IPR052155">
    <property type="entry name" value="Biofilm_reg_signaling"/>
</dbReference>
<feature type="domain" description="PAS" evidence="1">
    <location>
        <begin position="19"/>
        <end position="50"/>
    </location>
</feature>
<feature type="domain" description="EAL" evidence="3">
    <location>
        <begin position="298"/>
        <end position="548"/>
    </location>
</feature>
<evidence type="ECO:0000259" key="1">
    <source>
        <dbReference type="PROSITE" id="PS50112"/>
    </source>
</evidence>
<dbReference type="InterPro" id="IPR000014">
    <property type="entry name" value="PAS"/>
</dbReference>
<evidence type="ECO:0000259" key="4">
    <source>
        <dbReference type="PROSITE" id="PS50887"/>
    </source>
</evidence>
<dbReference type="InterPro" id="IPR001633">
    <property type="entry name" value="EAL_dom"/>
</dbReference>
<evidence type="ECO:0000259" key="2">
    <source>
        <dbReference type="PROSITE" id="PS50113"/>
    </source>
</evidence>
<dbReference type="AlphaFoldDB" id="A0A2W7PA46"/>
<evidence type="ECO:0000259" key="3">
    <source>
        <dbReference type="PROSITE" id="PS50883"/>
    </source>
</evidence>
<dbReference type="SUPFAM" id="SSF141868">
    <property type="entry name" value="EAL domain-like"/>
    <property type="match status" value="1"/>
</dbReference>
<dbReference type="Gene3D" id="3.30.450.20">
    <property type="entry name" value="PAS domain"/>
    <property type="match status" value="1"/>
</dbReference>
<dbReference type="Proteomes" id="UP000248646">
    <property type="component" value="Unassembled WGS sequence"/>
</dbReference>
<dbReference type="CDD" id="cd00130">
    <property type="entry name" value="PAS"/>
    <property type="match status" value="1"/>
</dbReference>
<proteinExistence type="predicted"/>
<dbReference type="Gene3D" id="3.30.70.270">
    <property type="match status" value="1"/>
</dbReference>
<accession>A0A2W7PA46</accession>
<dbReference type="PROSITE" id="PS50112">
    <property type="entry name" value="PAS"/>
    <property type="match status" value="1"/>
</dbReference>
<dbReference type="CDD" id="cd01948">
    <property type="entry name" value="EAL"/>
    <property type="match status" value="1"/>
</dbReference>
<reference evidence="5 6" key="1">
    <citation type="submission" date="2018-06" db="EMBL/GenBank/DDBJ databases">
        <title>Genomic Encyclopedia of Type Strains, Phase IV (KMG-IV): sequencing the most valuable type-strain genomes for metagenomic binning, comparative biology and taxonomic classification.</title>
        <authorList>
            <person name="Goeker M."/>
        </authorList>
    </citation>
    <scope>NUCLEOTIDE SEQUENCE [LARGE SCALE GENOMIC DNA]</scope>
    <source>
        <strain evidence="5 6">DSM 5</strain>
    </source>
</reference>
<dbReference type="PANTHER" id="PTHR44757:SF2">
    <property type="entry name" value="BIOFILM ARCHITECTURE MAINTENANCE PROTEIN MBAA"/>
    <property type="match status" value="1"/>
</dbReference>
<dbReference type="InterPro" id="IPR043128">
    <property type="entry name" value="Rev_trsase/Diguanyl_cyclase"/>
</dbReference>
<dbReference type="NCBIfam" id="TIGR00254">
    <property type="entry name" value="GGDEF"/>
    <property type="match status" value="1"/>
</dbReference>
<dbReference type="Gene3D" id="3.20.20.450">
    <property type="entry name" value="EAL domain"/>
    <property type="match status" value="1"/>
</dbReference>
<dbReference type="EMBL" id="QKZI01000007">
    <property type="protein sequence ID" value="PZX03161.1"/>
    <property type="molecule type" value="Genomic_DNA"/>
</dbReference>